<feature type="region of interest" description="Disordered" evidence="1">
    <location>
        <begin position="1"/>
        <end position="35"/>
    </location>
</feature>
<protein>
    <submittedName>
        <fullName evidence="2">Uncharacterized protein</fullName>
    </submittedName>
</protein>
<evidence type="ECO:0000256" key="1">
    <source>
        <dbReference type="SAM" id="MobiDB-lite"/>
    </source>
</evidence>
<gene>
    <name evidence="2" type="ORF">Cvel_23077</name>
</gene>
<feature type="compositionally biased region" description="Low complexity" evidence="1">
    <location>
        <begin position="413"/>
        <end position="438"/>
    </location>
</feature>
<dbReference type="VEuPathDB" id="CryptoDB:Cvel_23077"/>
<feature type="compositionally biased region" description="Low complexity" evidence="1">
    <location>
        <begin position="271"/>
        <end position="299"/>
    </location>
</feature>
<organism evidence="2">
    <name type="scientific">Chromera velia CCMP2878</name>
    <dbReference type="NCBI Taxonomy" id="1169474"/>
    <lineage>
        <taxon>Eukaryota</taxon>
        <taxon>Sar</taxon>
        <taxon>Alveolata</taxon>
        <taxon>Colpodellida</taxon>
        <taxon>Chromeraceae</taxon>
        <taxon>Chromera</taxon>
    </lineage>
</organism>
<dbReference type="AlphaFoldDB" id="A0A0G4GS34"/>
<evidence type="ECO:0000313" key="2">
    <source>
        <dbReference type="EMBL" id="CEM33175.1"/>
    </source>
</evidence>
<feature type="compositionally biased region" description="Basic and acidic residues" evidence="1">
    <location>
        <begin position="322"/>
        <end position="359"/>
    </location>
</feature>
<accession>A0A0G4GS34</accession>
<feature type="compositionally biased region" description="Polar residues" evidence="1">
    <location>
        <begin position="365"/>
        <end position="381"/>
    </location>
</feature>
<feature type="region of interest" description="Disordered" evidence="1">
    <location>
        <begin position="850"/>
        <end position="875"/>
    </location>
</feature>
<feature type="region of interest" description="Disordered" evidence="1">
    <location>
        <begin position="205"/>
        <end position="230"/>
    </location>
</feature>
<feature type="compositionally biased region" description="Basic and acidic residues" evidence="1">
    <location>
        <begin position="16"/>
        <end position="35"/>
    </location>
</feature>
<reference evidence="2" key="1">
    <citation type="submission" date="2014-11" db="EMBL/GenBank/DDBJ databases">
        <authorList>
            <person name="Otto D Thomas"/>
            <person name="Naeem Raeece"/>
        </authorList>
    </citation>
    <scope>NUCLEOTIDE SEQUENCE</scope>
</reference>
<name>A0A0G4GS34_9ALVE</name>
<proteinExistence type="predicted"/>
<sequence length="875" mass="96786">MTGGSPAEEMQVKASKRTEEWERAKDYNEEEEKEKAYKKLLRQRAKINSEESRAGQWDYLPEDQRPAPVVGKKRFALIFPGTDESVEVKYDEKEDGADLHRFLTNAAKESAPMEMQDVQAELYCTRPRREQETDKSLFDEVEGGGVLLFGPILAAHRDFILREVDTLAVLPTHPRLLQEFEGCRRWPMRFYDNCGITKRNFKKKKGWRKAAAKSKPSPASSSEDEGKKVKEVDAQGDVKMGDAAQEAGCPILLPPPKNMKGKAGSRPKPFSTLFGSSLSATASGSHSPSLSSALFPAGESSEEDAGSEGEKRGGRTKKARQKNSEEGSGVKERDTTRVTSKEKEKKTIKPKPIQKEKPKPKAKQSLSQSLSRQITKSQSNTRDLKLVDEEDTIVGGGDGLQHIIAEDIEVPTSSSSSSKGSSESSLPSSPAAAAAAKSGKGGGSSSAKAKVAAKAKQQQQPQQQQNAVSEVHTHTRVLGCRLLPRKDTSEQRVKKELKEIRTLDAAGRHFTGWLYDNPHTLVGVAEGLLLVIGQKMEVKKFADAEETCSVVLSFLETETVVPCAFKNDDREKGIKQEDLMVELLKLELQERRALCLLALGEEYLEVSDKLLENIRKKPEDVVLGPKFGVTADKVEATFGVDLRVRSRQLLFRLNLLRSLAGWMQGKAPGGGLNLIFGRRGNDFKLSTKFGPAIKPCLQTLDRACLFAEYSYVNAATKTFFERLYVDVPRFLADRQTDVTALPGVSRTQMQTIARKEECTNWLRAQMKEMTDAQGVPWKAAIEAIWAPLFATEPMDLFLGFMHWREIGLRERYLTANMYKNMEGTLLNVIQGKVDNLPFDLLPAQLKNVIGTDPSPQEAGQPPTEEAGGTGAAVQQ</sequence>
<dbReference type="EMBL" id="CDMZ01001477">
    <property type="protein sequence ID" value="CEM33175.1"/>
    <property type="molecule type" value="Genomic_DNA"/>
</dbReference>
<feature type="region of interest" description="Disordered" evidence="1">
    <location>
        <begin position="248"/>
        <end position="471"/>
    </location>
</feature>
<feature type="compositionally biased region" description="Low complexity" evidence="1">
    <location>
        <begin position="445"/>
        <end position="465"/>
    </location>
</feature>